<reference evidence="1 2" key="1">
    <citation type="journal article" date="2023" name="G3 (Bethesda)">
        <title>A haplotype-resolved chromosome-scale genome for Quercus rubra L. provides insights into the genetics of adaptive traits for red oak species.</title>
        <authorList>
            <person name="Kapoor B."/>
            <person name="Jenkins J."/>
            <person name="Schmutz J."/>
            <person name="Zhebentyayeva T."/>
            <person name="Kuelheim C."/>
            <person name="Coggeshall M."/>
            <person name="Heim C."/>
            <person name="Lasky J.R."/>
            <person name="Leites L."/>
            <person name="Islam-Faridi N."/>
            <person name="Romero-Severson J."/>
            <person name="DeLeo V.L."/>
            <person name="Lucas S.M."/>
            <person name="Lazic D."/>
            <person name="Gailing O."/>
            <person name="Carlson J."/>
            <person name="Staton M."/>
        </authorList>
    </citation>
    <scope>NUCLEOTIDE SEQUENCE [LARGE SCALE GENOMIC DNA]</scope>
    <source>
        <strain evidence="1">Pseudo-F2</strain>
    </source>
</reference>
<dbReference type="EMBL" id="JAXUIC010000149">
    <property type="protein sequence ID" value="KAK4550957.1"/>
    <property type="molecule type" value="Genomic_DNA"/>
</dbReference>
<comment type="caution">
    <text evidence="1">The sequence shown here is derived from an EMBL/GenBank/DDBJ whole genome shotgun (WGS) entry which is preliminary data.</text>
</comment>
<proteinExistence type="predicted"/>
<dbReference type="Proteomes" id="UP001324115">
    <property type="component" value="Unassembled WGS sequence"/>
</dbReference>
<evidence type="ECO:0000313" key="1">
    <source>
        <dbReference type="EMBL" id="KAK4550957.1"/>
    </source>
</evidence>
<keyword evidence="2" id="KW-1185">Reference proteome</keyword>
<protein>
    <submittedName>
        <fullName evidence="1">Uncharacterized protein</fullName>
    </submittedName>
</protein>
<name>A0AAN7I5Y4_QUERU</name>
<sequence length="49" mass="5538">MNSLQKMSGKKNLKLSELTCGLHRILRSYGNGERTNVKVDDIFQIGSKE</sequence>
<accession>A0AAN7I5Y4</accession>
<evidence type="ECO:0000313" key="2">
    <source>
        <dbReference type="Proteomes" id="UP001324115"/>
    </source>
</evidence>
<organism evidence="1 2">
    <name type="scientific">Quercus rubra</name>
    <name type="common">Northern red oak</name>
    <name type="synonym">Quercus borealis</name>
    <dbReference type="NCBI Taxonomy" id="3512"/>
    <lineage>
        <taxon>Eukaryota</taxon>
        <taxon>Viridiplantae</taxon>
        <taxon>Streptophyta</taxon>
        <taxon>Embryophyta</taxon>
        <taxon>Tracheophyta</taxon>
        <taxon>Spermatophyta</taxon>
        <taxon>Magnoliopsida</taxon>
        <taxon>eudicotyledons</taxon>
        <taxon>Gunneridae</taxon>
        <taxon>Pentapetalae</taxon>
        <taxon>rosids</taxon>
        <taxon>fabids</taxon>
        <taxon>Fagales</taxon>
        <taxon>Fagaceae</taxon>
        <taxon>Quercus</taxon>
    </lineage>
</organism>
<dbReference type="AlphaFoldDB" id="A0AAN7I5Y4"/>
<gene>
    <name evidence="1" type="ORF">RGQ29_032660</name>
</gene>